<accession>A0A0B1T7V4</accession>
<evidence type="ECO:0000256" key="1">
    <source>
        <dbReference type="SAM" id="MobiDB-lite"/>
    </source>
</evidence>
<feature type="region of interest" description="Disordered" evidence="1">
    <location>
        <begin position="118"/>
        <end position="170"/>
    </location>
</feature>
<keyword evidence="3" id="KW-1185">Reference proteome</keyword>
<evidence type="ECO:0000313" key="2">
    <source>
        <dbReference type="EMBL" id="KHJ92201.1"/>
    </source>
</evidence>
<feature type="non-terminal residue" evidence="2">
    <location>
        <position position="1"/>
    </location>
</feature>
<reference evidence="2 3" key="1">
    <citation type="submission" date="2014-03" db="EMBL/GenBank/DDBJ databases">
        <title>Draft genome of the hookworm Oesophagostomum dentatum.</title>
        <authorList>
            <person name="Mitreva M."/>
        </authorList>
    </citation>
    <scope>NUCLEOTIDE SEQUENCE [LARGE SCALE GENOMIC DNA]</scope>
    <source>
        <strain evidence="2 3">OD-Hann</strain>
    </source>
</reference>
<proteinExistence type="predicted"/>
<sequence length="170" mass="18330">LRSIYSSYCSNCAQINDTASHATPASVPAVVLLDSNPSTNNMKREGGDMDTWENEPTTAPSTNREFASAPDAILEERVDDLNWTILDFVVNVCDPPDRLTLGAAVLKCMKTVADNVRRQTNTDPSHEQDDNSNFGATPRKRKLPQQGAAGAFTQMQSDEGAGLDSAPGTE</sequence>
<feature type="region of interest" description="Disordered" evidence="1">
    <location>
        <begin position="36"/>
        <end position="64"/>
    </location>
</feature>
<gene>
    <name evidence="2" type="ORF">OESDEN_07917</name>
</gene>
<name>A0A0B1T7V4_OESDE</name>
<dbReference type="EMBL" id="KN551502">
    <property type="protein sequence ID" value="KHJ92201.1"/>
    <property type="molecule type" value="Genomic_DNA"/>
</dbReference>
<evidence type="ECO:0000313" key="3">
    <source>
        <dbReference type="Proteomes" id="UP000053660"/>
    </source>
</evidence>
<protein>
    <submittedName>
        <fullName evidence="2">Uncharacterized protein</fullName>
    </submittedName>
</protein>
<dbReference type="Proteomes" id="UP000053660">
    <property type="component" value="Unassembled WGS sequence"/>
</dbReference>
<feature type="compositionally biased region" description="Polar residues" evidence="1">
    <location>
        <begin position="54"/>
        <end position="64"/>
    </location>
</feature>
<dbReference type="OrthoDB" id="10448724at2759"/>
<organism evidence="2 3">
    <name type="scientific">Oesophagostomum dentatum</name>
    <name type="common">Nodular worm</name>
    <dbReference type="NCBI Taxonomy" id="61180"/>
    <lineage>
        <taxon>Eukaryota</taxon>
        <taxon>Metazoa</taxon>
        <taxon>Ecdysozoa</taxon>
        <taxon>Nematoda</taxon>
        <taxon>Chromadorea</taxon>
        <taxon>Rhabditida</taxon>
        <taxon>Rhabditina</taxon>
        <taxon>Rhabditomorpha</taxon>
        <taxon>Strongyloidea</taxon>
        <taxon>Strongylidae</taxon>
        <taxon>Oesophagostomum</taxon>
    </lineage>
</organism>
<dbReference type="AlphaFoldDB" id="A0A0B1T7V4"/>